<accession>A0A225A7R7</accession>
<dbReference type="RefSeq" id="XP_020116713.1">
    <property type="nucleotide sequence ID" value="XM_020263065.1"/>
</dbReference>
<dbReference type="Proteomes" id="UP000214365">
    <property type="component" value="Unassembled WGS sequence"/>
</dbReference>
<feature type="compositionally biased region" description="Low complexity" evidence="1">
    <location>
        <begin position="30"/>
        <end position="54"/>
    </location>
</feature>
<protein>
    <submittedName>
        <fullName evidence="2">Uncharacterized protein</fullName>
    </submittedName>
</protein>
<evidence type="ECO:0000313" key="3">
    <source>
        <dbReference type="Proteomes" id="UP000214365"/>
    </source>
</evidence>
<name>A0A225A7R7_TALAT</name>
<reference evidence="2 3" key="1">
    <citation type="submission" date="2015-06" db="EMBL/GenBank/DDBJ databases">
        <title>Talaromyces atroroseus IBT 11181 draft genome.</title>
        <authorList>
            <person name="Rasmussen K.B."/>
            <person name="Rasmussen S."/>
            <person name="Petersen B."/>
            <person name="Sicheritz-Ponten T."/>
            <person name="Mortensen U.H."/>
            <person name="Thrane U."/>
        </authorList>
    </citation>
    <scope>NUCLEOTIDE SEQUENCE [LARGE SCALE GENOMIC DNA]</scope>
    <source>
        <strain evidence="2 3">IBT 11181</strain>
    </source>
</reference>
<organism evidence="2 3">
    <name type="scientific">Talaromyces atroroseus</name>
    <dbReference type="NCBI Taxonomy" id="1441469"/>
    <lineage>
        <taxon>Eukaryota</taxon>
        <taxon>Fungi</taxon>
        <taxon>Dikarya</taxon>
        <taxon>Ascomycota</taxon>
        <taxon>Pezizomycotina</taxon>
        <taxon>Eurotiomycetes</taxon>
        <taxon>Eurotiomycetidae</taxon>
        <taxon>Eurotiales</taxon>
        <taxon>Trichocomaceae</taxon>
        <taxon>Talaromyces</taxon>
        <taxon>Talaromyces sect. Trachyspermi</taxon>
    </lineage>
</organism>
<dbReference type="GeneID" id="31007927"/>
<sequence length="343" mass="38441">MGWFWGGSAQQDPTKKLAPELQDYLEKETPSAYTTSANPPTTAPSQTQNTQPNPDSSNINTSEDSSTVPAASLYQDGRYAHLWKTYKPLAEVEATQYTQSAQRVVETFKQRKDSVHAAAMENCALEHEALTQCFTKGDWLSMVKARATMCSDENRKFSRCYTTQAVRLVSPFLLSPLFLSISLLVKRGSAADSAKKFLQALGYAGSFEWDDDKEERIQMHADKLYHQMLDYENQVAEARAAGQEPPPITSLFNPSAKPVSPNDSSVTPGGIQLPEGYELGRSLEGLSPHERELEIQSIKADIEQKKKYSQEAAPFIKTQNETREKRQERATRWFGETIGKWIS</sequence>
<dbReference type="OrthoDB" id="2103031at2759"/>
<feature type="compositionally biased region" description="Basic and acidic residues" evidence="1">
    <location>
        <begin position="13"/>
        <end position="29"/>
    </location>
</feature>
<gene>
    <name evidence="2" type="ORF">UA08_08171</name>
</gene>
<dbReference type="AlphaFoldDB" id="A0A225A7R7"/>
<comment type="caution">
    <text evidence="2">The sequence shown here is derived from an EMBL/GenBank/DDBJ whole genome shotgun (WGS) entry which is preliminary data.</text>
</comment>
<feature type="compositionally biased region" description="Polar residues" evidence="1">
    <location>
        <begin position="55"/>
        <end position="68"/>
    </location>
</feature>
<dbReference type="EMBL" id="LFMY01000014">
    <property type="protein sequence ID" value="OKL56592.1"/>
    <property type="molecule type" value="Genomic_DNA"/>
</dbReference>
<dbReference type="STRING" id="1441469.A0A225A7R7"/>
<evidence type="ECO:0000313" key="2">
    <source>
        <dbReference type="EMBL" id="OKL56592.1"/>
    </source>
</evidence>
<evidence type="ECO:0000256" key="1">
    <source>
        <dbReference type="SAM" id="MobiDB-lite"/>
    </source>
</evidence>
<keyword evidence="3" id="KW-1185">Reference proteome</keyword>
<feature type="region of interest" description="Disordered" evidence="1">
    <location>
        <begin position="1"/>
        <end position="68"/>
    </location>
</feature>
<proteinExistence type="predicted"/>